<name>A0ABT6WX55_9ACTN</name>
<proteinExistence type="predicted"/>
<dbReference type="SMART" id="SM00387">
    <property type="entry name" value="HATPase_c"/>
    <property type="match status" value="1"/>
</dbReference>
<feature type="transmembrane region" description="Helical" evidence="12">
    <location>
        <begin position="151"/>
        <end position="174"/>
    </location>
</feature>
<evidence type="ECO:0000256" key="5">
    <source>
        <dbReference type="ARBA" id="ARBA00022679"/>
    </source>
</evidence>
<feature type="region of interest" description="Disordered" evidence="11">
    <location>
        <begin position="470"/>
        <end position="512"/>
    </location>
</feature>
<evidence type="ECO:0000256" key="1">
    <source>
        <dbReference type="ARBA" id="ARBA00000085"/>
    </source>
</evidence>
<keyword evidence="9" id="KW-0902">Two-component regulatory system</keyword>
<keyword evidence="16" id="KW-1185">Reference proteome</keyword>
<gene>
    <name evidence="15" type="ORF">QLQ12_37610</name>
</gene>
<sequence>MLVLLCLEIPLGYLYSQAERDRLINAAHDEAESLAAFTELSMDTGRAARELPRRVRADADRIGGQVSVIGRNGTLITSSTPMSRMQASDAAGRPEVVAALAGDQSTNVQTSRIGGVQYLSVAVPVGHSTPPTAAVHITVPTDIVHGRVHQVWLLLAFIGLLVLAAVTGVAFAVARWTGRPIRQLQQAAVQLAHGSLSGPVTVTAGPPEVKSLAATFNQTAARLENLLTAQRAFAGEASHQLKTPLAALRLRLDNLERSIADDGRGGLSAAQTEIDRLAHMVDGLLAMARLEENAAQRKPVELEQACMERHYTWAPVFHRQGVSLTCSSPGVGPVLALPGAIEQILDNLLSNALRHSPAGTTVTVLLHHRPAERRRRSLDQHAARVELHVIDEGPGMTDEQRRRAFDRFWRAPDAPKGGSGLGLALVQRLVHASGGDVTLHRSASDGLEVIVSLPCADPLPTAAPDIATTVTGRQSPASHPLLPRDVGPTGFPHTVSPINRRSSRRGEHRVAG</sequence>
<feature type="domain" description="Histidine kinase" evidence="13">
    <location>
        <begin position="236"/>
        <end position="457"/>
    </location>
</feature>
<dbReference type="PROSITE" id="PS50885">
    <property type="entry name" value="HAMP"/>
    <property type="match status" value="1"/>
</dbReference>
<dbReference type="SMART" id="SM00304">
    <property type="entry name" value="HAMP"/>
    <property type="match status" value="1"/>
</dbReference>
<dbReference type="InterPro" id="IPR005467">
    <property type="entry name" value="His_kinase_dom"/>
</dbReference>
<feature type="domain" description="HAMP" evidence="14">
    <location>
        <begin position="175"/>
        <end position="228"/>
    </location>
</feature>
<dbReference type="PROSITE" id="PS50109">
    <property type="entry name" value="HIS_KIN"/>
    <property type="match status" value="1"/>
</dbReference>
<keyword evidence="4" id="KW-0597">Phosphoprotein</keyword>
<dbReference type="InterPro" id="IPR004358">
    <property type="entry name" value="Sig_transdc_His_kin-like_C"/>
</dbReference>
<dbReference type="Gene3D" id="1.10.287.130">
    <property type="match status" value="1"/>
</dbReference>
<dbReference type="PANTHER" id="PTHR45436">
    <property type="entry name" value="SENSOR HISTIDINE KINASE YKOH"/>
    <property type="match status" value="1"/>
</dbReference>
<dbReference type="EMBL" id="JASCTH010000032">
    <property type="protein sequence ID" value="MDI6104326.1"/>
    <property type="molecule type" value="Genomic_DNA"/>
</dbReference>
<keyword evidence="5 15" id="KW-0808">Transferase</keyword>
<dbReference type="Pfam" id="PF00672">
    <property type="entry name" value="HAMP"/>
    <property type="match status" value="1"/>
</dbReference>
<evidence type="ECO:0000259" key="14">
    <source>
        <dbReference type="PROSITE" id="PS50885"/>
    </source>
</evidence>
<dbReference type="SUPFAM" id="SSF158472">
    <property type="entry name" value="HAMP domain-like"/>
    <property type="match status" value="1"/>
</dbReference>
<evidence type="ECO:0000256" key="7">
    <source>
        <dbReference type="ARBA" id="ARBA00022777"/>
    </source>
</evidence>
<evidence type="ECO:0000256" key="2">
    <source>
        <dbReference type="ARBA" id="ARBA00004236"/>
    </source>
</evidence>
<dbReference type="Pfam" id="PF00512">
    <property type="entry name" value="HisKA"/>
    <property type="match status" value="1"/>
</dbReference>
<dbReference type="RefSeq" id="WP_282765692.1">
    <property type="nucleotide sequence ID" value="NZ_JASCTH010000032.1"/>
</dbReference>
<dbReference type="InterPro" id="IPR003661">
    <property type="entry name" value="HisK_dim/P_dom"/>
</dbReference>
<comment type="catalytic activity">
    <reaction evidence="1">
        <text>ATP + protein L-histidine = ADP + protein N-phospho-L-histidine.</text>
        <dbReference type="EC" id="2.7.13.3"/>
    </reaction>
</comment>
<keyword evidence="7 15" id="KW-0418">Kinase</keyword>
<dbReference type="SUPFAM" id="SSF47384">
    <property type="entry name" value="Homodimeric domain of signal transducing histidine kinase"/>
    <property type="match status" value="1"/>
</dbReference>
<evidence type="ECO:0000313" key="16">
    <source>
        <dbReference type="Proteomes" id="UP001241758"/>
    </source>
</evidence>
<dbReference type="InterPro" id="IPR003660">
    <property type="entry name" value="HAMP_dom"/>
</dbReference>
<evidence type="ECO:0000313" key="15">
    <source>
        <dbReference type="EMBL" id="MDI6104326.1"/>
    </source>
</evidence>
<dbReference type="InterPro" id="IPR003594">
    <property type="entry name" value="HATPase_dom"/>
</dbReference>
<organism evidence="15 16">
    <name type="scientific">Actinoplanes sandaracinus</name>
    <dbReference type="NCBI Taxonomy" id="3045177"/>
    <lineage>
        <taxon>Bacteria</taxon>
        <taxon>Bacillati</taxon>
        <taxon>Actinomycetota</taxon>
        <taxon>Actinomycetes</taxon>
        <taxon>Micromonosporales</taxon>
        <taxon>Micromonosporaceae</taxon>
        <taxon>Actinoplanes</taxon>
    </lineage>
</organism>
<keyword evidence="6 12" id="KW-0812">Transmembrane</keyword>
<evidence type="ECO:0000256" key="10">
    <source>
        <dbReference type="ARBA" id="ARBA00023136"/>
    </source>
</evidence>
<keyword evidence="10 12" id="KW-0472">Membrane</keyword>
<evidence type="ECO:0000256" key="9">
    <source>
        <dbReference type="ARBA" id="ARBA00023012"/>
    </source>
</evidence>
<dbReference type="Proteomes" id="UP001241758">
    <property type="component" value="Unassembled WGS sequence"/>
</dbReference>
<evidence type="ECO:0000256" key="3">
    <source>
        <dbReference type="ARBA" id="ARBA00012438"/>
    </source>
</evidence>
<dbReference type="Gene3D" id="3.30.565.10">
    <property type="entry name" value="Histidine kinase-like ATPase, C-terminal domain"/>
    <property type="match status" value="1"/>
</dbReference>
<reference evidence="15 16" key="1">
    <citation type="submission" date="2023-05" db="EMBL/GenBank/DDBJ databases">
        <title>Actinoplanes sp. NEAU-A12 genome sequencing.</title>
        <authorList>
            <person name="Wang Z.-S."/>
        </authorList>
    </citation>
    <scope>NUCLEOTIDE SEQUENCE [LARGE SCALE GENOMIC DNA]</scope>
    <source>
        <strain evidence="15 16">NEAU-A12</strain>
    </source>
</reference>
<evidence type="ECO:0000256" key="12">
    <source>
        <dbReference type="SAM" id="Phobius"/>
    </source>
</evidence>
<dbReference type="Pfam" id="PF02518">
    <property type="entry name" value="HATPase_c"/>
    <property type="match status" value="1"/>
</dbReference>
<dbReference type="InterPro" id="IPR036097">
    <property type="entry name" value="HisK_dim/P_sf"/>
</dbReference>
<accession>A0ABT6WX55</accession>
<evidence type="ECO:0000256" key="8">
    <source>
        <dbReference type="ARBA" id="ARBA00022989"/>
    </source>
</evidence>
<dbReference type="CDD" id="cd00082">
    <property type="entry name" value="HisKA"/>
    <property type="match status" value="1"/>
</dbReference>
<dbReference type="InterPro" id="IPR036890">
    <property type="entry name" value="HATPase_C_sf"/>
</dbReference>
<dbReference type="PRINTS" id="PR00344">
    <property type="entry name" value="BCTRLSENSOR"/>
</dbReference>
<dbReference type="Gene3D" id="6.10.340.10">
    <property type="match status" value="1"/>
</dbReference>
<evidence type="ECO:0000259" key="13">
    <source>
        <dbReference type="PROSITE" id="PS50109"/>
    </source>
</evidence>
<evidence type="ECO:0000256" key="4">
    <source>
        <dbReference type="ARBA" id="ARBA00022553"/>
    </source>
</evidence>
<dbReference type="EC" id="2.7.13.3" evidence="3"/>
<keyword evidence="8 12" id="KW-1133">Transmembrane helix</keyword>
<dbReference type="SMART" id="SM00388">
    <property type="entry name" value="HisKA"/>
    <property type="match status" value="1"/>
</dbReference>
<dbReference type="GO" id="GO:0016301">
    <property type="term" value="F:kinase activity"/>
    <property type="evidence" value="ECO:0007669"/>
    <property type="project" value="UniProtKB-KW"/>
</dbReference>
<comment type="subcellular location">
    <subcellularLocation>
        <location evidence="2">Cell membrane</location>
    </subcellularLocation>
</comment>
<comment type="caution">
    <text evidence="15">The sequence shown here is derived from an EMBL/GenBank/DDBJ whole genome shotgun (WGS) entry which is preliminary data.</text>
</comment>
<dbReference type="PANTHER" id="PTHR45436:SF5">
    <property type="entry name" value="SENSOR HISTIDINE KINASE TRCS"/>
    <property type="match status" value="1"/>
</dbReference>
<dbReference type="InterPro" id="IPR050428">
    <property type="entry name" value="TCS_sensor_his_kinase"/>
</dbReference>
<dbReference type="SUPFAM" id="SSF55874">
    <property type="entry name" value="ATPase domain of HSP90 chaperone/DNA topoisomerase II/histidine kinase"/>
    <property type="match status" value="1"/>
</dbReference>
<protein>
    <recommendedName>
        <fullName evidence="3">histidine kinase</fullName>
        <ecNumber evidence="3">2.7.13.3</ecNumber>
    </recommendedName>
</protein>
<evidence type="ECO:0000256" key="6">
    <source>
        <dbReference type="ARBA" id="ARBA00022692"/>
    </source>
</evidence>
<evidence type="ECO:0000256" key="11">
    <source>
        <dbReference type="SAM" id="MobiDB-lite"/>
    </source>
</evidence>
<dbReference type="CDD" id="cd06225">
    <property type="entry name" value="HAMP"/>
    <property type="match status" value="1"/>
</dbReference>